<dbReference type="Proteomes" id="UP000737171">
    <property type="component" value="Unassembled WGS sequence"/>
</dbReference>
<dbReference type="PANTHER" id="PTHR38099:SF1">
    <property type="entry name" value="LARGE RIBOSOMAL RNA SUBUNIT ACCUMULATION PROTEIN YCED"/>
    <property type="match status" value="1"/>
</dbReference>
<comment type="similarity">
    <text evidence="2">Belongs to the DUF177 domain family.</text>
</comment>
<evidence type="ECO:0000256" key="3">
    <source>
        <dbReference type="ARBA" id="ARBA00015716"/>
    </source>
</evidence>
<evidence type="ECO:0000313" key="7">
    <source>
        <dbReference type="Proteomes" id="UP000737171"/>
    </source>
</evidence>
<reference evidence="6 7" key="1">
    <citation type="submission" date="2020-05" db="EMBL/GenBank/DDBJ databases">
        <title>Aquincola sp. isolate from soil.</title>
        <authorList>
            <person name="Han J."/>
            <person name="Kim D.-U."/>
        </authorList>
    </citation>
    <scope>NUCLEOTIDE SEQUENCE [LARGE SCALE GENOMIC DNA]</scope>
    <source>
        <strain evidence="6 7">S2</strain>
    </source>
</reference>
<evidence type="ECO:0000256" key="5">
    <source>
        <dbReference type="ARBA" id="ARBA00031841"/>
    </source>
</evidence>
<name>A0ABX2EDY2_9BURK</name>
<dbReference type="Pfam" id="PF02620">
    <property type="entry name" value="YceD"/>
    <property type="match status" value="1"/>
</dbReference>
<dbReference type="EMBL" id="JABRWJ010000002">
    <property type="protein sequence ID" value="NRF66830.1"/>
    <property type="molecule type" value="Genomic_DNA"/>
</dbReference>
<organism evidence="6 7">
    <name type="scientific">Pseudaquabacterium terrae</name>
    <dbReference type="NCBI Taxonomy" id="2732868"/>
    <lineage>
        <taxon>Bacteria</taxon>
        <taxon>Pseudomonadati</taxon>
        <taxon>Pseudomonadota</taxon>
        <taxon>Betaproteobacteria</taxon>
        <taxon>Burkholderiales</taxon>
        <taxon>Sphaerotilaceae</taxon>
        <taxon>Pseudaquabacterium</taxon>
    </lineage>
</organism>
<dbReference type="PANTHER" id="PTHR38099">
    <property type="entry name" value="LARGE RIBOSOMAL RNA SUBUNIT ACCUMULATION PROTEIN YCED"/>
    <property type="match status" value="1"/>
</dbReference>
<protein>
    <recommendedName>
        <fullName evidence="3">Large ribosomal RNA subunit accumulation protein YceD</fullName>
    </recommendedName>
    <alternativeName>
        <fullName evidence="5">23S rRNA accumulation protein YceD</fullName>
    </alternativeName>
</protein>
<keyword evidence="4" id="KW-0690">Ribosome biogenesis</keyword>
<comment type="function">
    <text evidence="1">Plays a role in synthesis, processing and/or stability of 23S rRNA.</text>
</comment>
<comment type="caution">
    <text evidence="6">The sequence shown here is derived from an EMBL/GenBank/DDBJ whole genome shotgun (WGS) entry which is preliminary data.</text>
</comment>
<evidence type="ECO:0000256" key="4">
    <source>
        <dbReference type="ARBA" id="ARBA00022517"/>
    </source>
</evidence>
<evidence type="ECO:0000256" key="2">
    <source>
        <dbReference type="ARBA" id="ARBA00010740"/>
    </source>
</evidence>
<evidence type="ECO:0000313" key="6">
    <source>
        <dbReference type="EMBL" id="NRF66830.1"/>
    </source>
</evidence>
<accession>A0ABX2EDY2</accession>
<evidence type="ECO:0000256" key="1">
    <source>
        <dbReference type="ARBA" id="ARBA00002868"/>
    </source>
</evidence>
<gene>
    <name evidence="6" type="ORF">HLB44_07535</name>
</gene>
<proteinExistence type="inferred from homology"/>
<dbReference type="InterPro" id="IPR003772">
    <property type="entry name" value="YceD"/>
</dbReference>
<keyword evidence="7" id="KW-1185">Reference proteome</keyword>
<dbReference type="RefSeq" id="WP_173121930.1">
    <property type="nucleotide sequence ID" value="NZ_JABRWJ010000002.1"/>
</dbReference>
<dbReference type="InterPro" id="IPR039255">
    <property type="entry name" value="YceD_bac"/>
</dbReference>
<sequence>MKRSHDPLRLDLASFAAEDGRLAGQWPGDALSRLAESQAPPQDTPLADLAWQADAERRPVTGGEPELWLHLAAQGPVWLTCQRCLQPMQQALAIDRRLRFVRGEAEAEALDAELEDDVLALPRWLDLRELIEDELLLALPLVPRHEPDCPAPLAFDEGPNAAEEQIEERPHPFAALQALKKGRSGPAG</sequence>